<feature type="compositionally biased region" description="Basic and acidic residues" evidence="1">
    <location>
        <begin position="421"/>
        <end position="433"/>
    </location>
</feature>
<keyword evidence="4" id="KW-1185">Reference proteome</keyword>
<feature type="compositionally biased region" description="Polar residues" evidence="1">
    <location>
        <begin position="256"/>
        <end position="279"/>
    </location>
</feature>
<protein>
    <submittedName>
        <fullName evidence="3">Uncharacterized protein</fullName>
    </submittedName>
</protein>
<feature type="region of interest" description="Disordered" evidence="1">
    <location>
        <begin position="249"/>
        <end position="285"/>
    </location>
</feature>
<evidence type="ECO:0000313" key="4">
    <source>
        <dbReference type="Proteomes" id="UP000235965"/>
    </source>
</evidence>
<keyword evidence="2" id="KW-0812">Transmembrane</keyword>
<proteinExistence type="predicted"/>
<dbReference type="EMBL" id="NEVH01013549">
    <property type="protein sequence ID" value="PNF28836.1"/>
    <property type="molecule type" value="Genomic_DNA"/>
</dbReference>
<dbReference type="AlphaFoldDB" id="A0A2J7QJT6"/>
<organism evidence="3 4">
    <name type="scientific">Cryptotermes secundus</name>
    <dbReference type="NCBI Taxonomy" id="105785"/>
    <lineage>
        <taxon>Eukaryota</taxon>
        <taxon>Metazoa</taxon>
        <taxon>Ecdysozoa</taxon>
        <taxon>Arthropoda</taxon>
        <taxon>Hexapoda</taxon>
        <taxon>Insecta</taxon>
        <taxon>Pterygota</taxon>
        <taxon>Neoptera</taxon>
        <taxon>Polyneoptera</taxon>
        <taxon>Dictyoptera</taxon>
        <taxon>Blattodea</taxon>
        <taxon>Blattoidea</taxon>
        <taxon>Termitoidae</taxon>
        <taxon>Kalotermitidae</taxon>
        <taxon>Cryptotermitinae</taxon>
        <taxon>Cryptotermes</taxon>
    </lineage>
</organism>
<dbReference type="STRING" id="105785.A0A2J7QJT6"/>
<comment type="caution">
    <text evidence="3">The sequence shown here is derived from an EMBL/GenBank/DDBJ whole genome shotgun (WGS) entry which is preliminary data.</text>
</comment>
<feature type="region of interest" description="Disordered" evidence="1">
    <location>
        <begin position="377"/>
        <end position="465"/>
    </location>
</feature>
<gene>
    <name evidence="3" type="ORF">B7P43_G04415</name>
</gene>
<keyword evidence="2" id="KW-1133">Transmembrane helix</keyword>
<reference evidence="3 4" key="1">
    <citation type="submission" date="2017-12" db="EMBL/GenBank/DDBJ databases">
        <title>Hemimetabolous genomes reveal molecular basis of termite eusociality.</title>
        <authorList>
            <person name="Harrison M.C."/>
            <person name="Jongepier E."/>
            <person name="Robertson H.M."/>
            <person name="Arning N."/>
            <person name="Bitard-Feildel T."/>
            <person name="Chao H."/>
            <person name="Childers C.P."/>
            <person name="Dinh H."/>
            <person name="Doddapaneni H."/>
            <person name="Dugan S."/>
            <person name="Gowin J."/>
            <person name="Greiner C."/>
            <person name="Han Y."/>
            <person name="Hu H."/>
            <person name="Hughes D.S.T."/>
            <person name="Huylmans A.-K."/>
            <person name="Kemena C."/>
            <person name="Kremer L.P.M."/>
            <person name="Lee S.L."/>
            <person name="Lopez-Ezquerra A."/>
            <person name="Mallet L."/>
            <person name="Monroy-Kuhn J.M."/>
            <person name="Moser A."/>
            <person name="Murali S.C."/>
            <person name="Muzny D.M."/>
            <person name="Otani S."/>
            <person name="Piulachs M.-D."/>
            <person name="Poelchau M."/>
            <person name="Qu J."/>
            <person name="Schaub F."/>
            <person name="Wada-Katsumata A."/>
            <person name="Worley K.C."/>
            <person name="Xie Q."/>
            <person name="Ylla G."/>
            <person name="Poulsen M."/>
            <person name="Gibbs R.A."/>
            <person name="Schal C."/>
            <person name="Richards S."/>
            <person name="Belles X."/>
            <person name="Korb J."/>
            <person name="Bornberg-Bauer E."/>
        </authorList>
    </citation>
    <scope>NUCLEOTIDE SEQUENCE [LARGE SCALE GENOMIC DNA]</scope>
    <source>
        <tissue evidence="3">Whole body</tissue>
    </source>
</reference>
<evidence type="ECO:0000256" key="1">
    <source>
        <dbReference type="SAM" id="MobiDB-lite"/>
    </source>
</evidence>
<feature type="region of interest" description="Disordered" evidence="1">
    <location>
        <begin position="477"/>
        <end position="550"/>
    </location>
</feature>
<feature type="compositionally biased region" description="Polar residues" evidence="1">
    <location>
        <begin position="539"/>
        <end position="550"/>
    </location>
</feature>
<feature type="compositionally biased region" description="Basic and acidic residues" evidence="1">
    <location>
        <begin position="442"/>
        <end position="455"/>
    </location>
</feature>
<sequence length="550" mass="61525">MCCSARCAVIFAGVWCLLQSIAWAVLAFLGLSLYTCGLEVTYEQSNPAYFLYFIYFFNRECATVPDDLDFVKKIQNAVTTPFPITSTIFPITTPFKLPEWPEKFGPVDYTHDLMLGYAVLSVLWAVTSIIIVGASALHVRSWVAYVPWIIVTIGNIVMDVVATISFAGHVSESQTAQGLLNLIGLQNIPEDVENPLESVSGLTMIPSLIMALLSSRVVVFWLLNVLLVICVSVATRRLYKDRSKRKAEKLPIYPNHTRNTAATENNDIHTGSGSNNAANNEPYANKMNLQPDYEYVTGSINNNRPFSYTPDDPTMMSLRPASSLKNGLISNTAIPRVNLHSPAAEPDYMECLEPSIWPQNPSGAADNTDRPPLAVLSKKLPELPSEQKTNYDNGVKKRAPDINRTDSDRLPYRLQPSVMDTNRRPQSYEEVKPLSRMSPQTSHDRLKDPNWKDGSRLSGSMPPDELRSQLPWSYFGPRNVPMKPKQKQTPVVEEELEKPPVPVPDYTLHFGKTNRPSTSTWSEDGVSANHRGAPAPNMDRNSNYLERSRY</sequence>
<dbReference type="EMBL" id="NEVH01013549">
    <property type="protein sequence ID" value="PNF28837.1"/>
    <property type="molecule type" value="Genomic_DNA"/>
</dbReference>
<dbReference type="OrthoDB" id="8194599at2759"/>
<feature type="transmembrane region" description="Helical" evidence="2">
    <location>
        <begin position="144"/>
        <end position="167"/>
    </location>
</feature>
<evidence type="ECO:0000313" key="3">
    <source>
        <dbReference type="EMBL" id="PNF28836.1"/>
    </source>
</evidence>
<accession>A0A2J7QJT6</accession>
<feature type="transmembrane region" description="Helical" evidence="2">
    <location>
        <begin position="218"/>
        <end position="239"/>
    </location>
</feature>
<dbReference type="InParanoid" id="A0A2J7QJT6"/>
<name>A0A2J7QJT6_9NEOP</name>
<evidence type="ECO:0000256" key="2">
    <source>
        <dbReference type="SAM" id="Phobius"/>
    </source>
</evidence>
<feature type="compositionally biased region" description="Basic and acidic residues" evidence="1">
    <location>
        <begin position="394"/>
        <end position="411"/>
    </location>
</feature>
<dbReference type="Proteomes" id="UP000235965">
    <property type="component" value="Unassembled WGS sequence"/>
</dbReference>
<keyword evidence="2" id="KW-0472">Membrane</keyword>
<feature type="transmembrane region" description="Helical" evidence="2">
    <location>
        <begin position="114"/>
        <end position="137"/>
    </location>
</feature>